<reference evidence="6" key="2">
    <citation type="journal article" date="2023" name="Science">
        <title>Genomic signatures of disease resistance in endangered staghorn corals.</title>
        <authorList>
            <person name="Vollmer S.V."/>
            <person name="Selwyn J.D."/>
            <person name="Despard B.A."/>
            <person name="Roesel C.L."/>
        </authorList>
    </citation>
    <scope>NUCLEOTIDE SEQUENCE</scope>
    <source>
        <strain evidence="6">K2</strain>
    </source>
</reference>
<reference evidence="6" key="1">
    <citation type="journal article" date="2023" name="G3 (Bethesda)">
        <title>Whole genome assembly and annotation of the endangered Caribbean coral Acropora cervicornis.</title>
        <authorList>
            <person name="Selwyn J.D."/>
            <person name="Vollmer S.V."/>
        </authorList>
    </citation>
    <scope>NUCLEOTIDE SEQUENCE</scope>
    <source>
        <strain evidence="6">K2</strain>
    </source>
</reference>
<feature type="region of interest" description="Disordered" evidence="4">
    <location>
        <begin position="420"/>
        <end position="484"/>
    </location>
</feature>
<dbReference type="SUPFAM" id="SSF54928">
    <property type="entry name" value="RNA-binding domain, RBD"/>
    <property type="match status" value="2"/>
</dbReference>
<feature type="compositionally biased region" description="Low complexity" evidence="4">
    <location>
        <begin position="471"/>
        <end position="481"/>
    </location>
</feature>
<keyword evidence="2 3" id="KW-0694">RNA-binding</keyword>
<sequence length="549" mass="58596">MASYSSSRDDKGDVVSEDVLESFGNIFQSGGEPSAKKLVKDLDILLASKGGNVHLSKRALAKSNNFHGKSFVEVFESKAGEMEWTCKRMGQPQDRGNEAVVQLRGLPFQVSKEEIAQFFTGLEIVPNGITITLDEDRRTTGEAFVEFASPELASQAMKKNKESIRRRKIKIFKSSKVDIKYVSKPKRKRLMSTRPGPYDRSLLILWLWRWTGTKLHYVVVVAGVDGRRFRGQGGPVFGRGYGGDCNGYGGGRGSSRDGRGGRGMGGRGGFRNQGRSGGGGNFGSMSSTGHTVHMRGLPFAAKESDVKQFFMPLNPVKIWKEYSGGSFSGQVDVDFASHEDAQAAMLKNKQSMGHSYIELFLCSEPGIEDVSGRGWAGSESGGQNFGSENSGGDNFSENFEGNFNVEDNCNFGGAGSSFGGNQTNIDGFGGQVNQSSGFNSPQPQQQQQQQQQQSNFSNQMGVGGGGGSFGNQGNSFSSNAGAFNAGPSPGGGNYSAQSSYGQTTGFSGSGFGGQMPSCLSTGMTTGNYKDAITVCTHVQPVITVSCIII</sequence>
<evidence type="ECO:0000259" key="5">
    <source>
        <dbReference type="PROSITE" id="PS50102"/>
    </source>
</evidence>
<dbReference type="InterPro" id="IPR000504">
    <property type="entry name" value="RRM_dom"/>
</dbReference>
<evidence type="ECO:0000313" key="6">
    <source>
        <dbReference type="EMBL" id="KAK2568364.1"/>
    </source>
</evidence>
<dbReference type="Gene3D" id="3.30.70.330">
    <property type="match status" value="2"/>
</dbReference>
<dbReference type="InterPro" id="IPR012677">
    <property type="entry name" value="Nucleotide-bd_a/b_plait_sf"/>
</dbReference>
<evidence type="ECO:0000256" key="3">
    <source>
        <dbReference type="PROSITE-ProRule" id="PRU00176"/>
    </source>
</evidence>
<dbReference type="PANTHER" id="PTHR13976">
    <property type="entry name" value="HETEROGENEOUS NUCLEAR RIBONUCLEOPROTEIN-RELATED"/>
    <property type="match status" value="1"/>
</dbReference>
<protein>
    <submittedName>
        <fullName evidence="6">Heterogeneous nuclear ribonucleoprotein F</fullName>
    </submittedName>
</protein>
<evidence type="ECO:0000256" key="2">
    <source>
        <dbReference type="ARBA" id="ARBA00022884"/>
    </source>
</evidence>
<accession>A0AAD9QVQ2</accession>
<keyword evidence="6" id="KW-0687">Ribonucleoprotein</keyword>
<feature type="domain" description="RRM" evidence="5">
    <location>
        <begin position="99"/>
        <end position="184"/>
    </location>
</feature>
<organism evidence="6 7">
    <name type="scientific">Acropora cervicornis</name>
    <name type="common">Staghorn coral</name>
    <dbReference type="NCBI Taxonomy" id="6130"/>
    <lineage>
        <taxon>Eukaryota</taxon>
        <taxon>Metazoa</taxon>
        <taxon>Cnidaria</taxon>
        <taxon>Anthozoa</taxon>
        <taxon>Hexacorallia</taxon>
        <taxon>Scleractinia</taxon>
        <taxon>Astrocoeniina</taxon>
        <taxon>Acroporidae</taxon>
        <taxon>Acropora</taxon>
    </lineage>
</organism>
<dbReference type="SMART" id="SM00360">
    <property type="entry name" value="RRM"/>
    <property type="match status" value="2"/>
</dbReference>
<dbReference type="InterPro" id="IPR035979">
    <property type="entry name" value="RBD_domain_sf"/>
</dbReference>
<feature type="region of interest" description="Disordered" evidence="4">
    <location>
        <begin position="249"/>
        <end position="279"/>
    </location>
</feature>
<dbReference type="InterPro" id="IPR050666">
    <property type="entry name" value="ESRP"/>
</dbReference>
<feature type="compositionally biased region" description="Low complexity" evidence="4">
    <location>
        <begin position="433"/>
        <end position="460"/>
    </location>
</feature>
<dbReference type="AlphaFoldDB" id="A0AAD9QVQ2"/>
<dbReference type="GO" id="GO:0003723">
    <property type="term" value="F:RNA binding"/>
    <property type="evidence" value="ECO:0007669"/>
    <property type="project" value="UniProtKB-UniRule"/>
</dbReference>
<feature type="region of interest" description="Disordered" evidence="4">
    <location>
        <begin position="372"/>
        <end position="399"/>
    </location>
</feature>
<proteinExistence type="predicted"/>
<dbReference type="EMBL" id="JARQWQ010000012">
    <property type="protein sequence ID" value="KAK2568364.1"/>
    <property type="molecule type" value="Genomic_DNA"/>
</dbReference>
<evidence type="ECO:0000256" key="1">
    <source>
        <dbReference type="ARBA" id="ARBA00022737"/>
    </source>
</evidence>
<dbReference type="PROSITE" id="PS50102">
    <property type="entry name" value="RRM"/>
    <property type="match status" value="1"/>
</dbReference>
<feature type="compositionally biased region" description="Gly residues" evidence="4">
    <location>
        <begin position="461"/>
        <end position="470"/>
    </location>
</feature>
<dbReference type="Pfam" id="PF00076">
    <property type="entry name" value="RRM_1"/>
    <property type="match status" value="2"/>
</dbReference>
<feature type="compositionally biased region" description="Gly residues" evidence="4">
    <location>
        <begin position="261"/>
        <end position="279"/>
    </location>
</feature>
<feature type="compositionally biased region" description="Polar residues" evidence="4">
    <location>
        <begin position="385"/>
        <end position="399"/>
    </location>
</feature>
<dbReference type="Proteomes" id="UP001249851">
    <property type="component" value="Unassembled WGS sequence"/>
</dbReference>
<dbReference type="GO" id="GO:1990904">
    <property type="term" value="C:ribonucleoprotein complex"/>
    <property type="evidence" value="ECO:0007669"/>
    <property type="project" value="UniProtKB-KW"/>
</dbReference>
<evidence type="ECO:0000256" key="4">
    <source>
        <dbReference type="SAM" id="MobiDB-lite"/>
    </source>
</evidence>
<gene>
    <name evidence="6" type="ORF">P5673_007386</name>
</gene>
<name>A0AAD9QVQ2_ACRCE</name>
<evidence type="ECO:0000313" key="7">
    <source>
        <dbReference type="Proteomes" id="UP001249851"/>
    </source>
</evidence>
<keyword evidence="7" id="KW-1185">Reference proteome</keyword>
<keyword evidence="1" id="KW-0677">Repeat</keyword>
<comment type="caution">
    <text evidence="6">The sequence shown here is derived from an EMBL/GenBank/DDBJ whole genome shotgun (WGS) entry which is preliminary data.</text>
</comment>